<evidence type="ECO:0000313" key="1">
    <source>
        <dbReference type="EMBL" id="MPM62664.1"/>
    </source>
</evidence>
<sequence length="50" mass="5565">MGEQPAVEPLTARRQSFKIRENTGFVGDDPVVAQDVFVDNHCLLDIGYTD</sequence>
<reference evidence="1" key="1">
    <citation type="submission" date="2019-08" db="EMBL/GenBank/DDBJ databases">
        <authorList>
            <person name="Kucharzyk K."/>
            <person name="Murdoch R.W."/>
            <person name="Higgins S."/>
            <person name="Loffler F."/>
        </authorList>
    </citation>
    <scope>NUCLEOTIDE SEQUENCE</scope>
</reference>
<comment type="caution">
    <text evidence="1">The sequence shown here is derived from an EMBL/GenBank/DDBJ whole genome shotgun (WGS) entry which is preliminary data.</text>
</comment>
<dbReference type="AlphaFoldDB" id="A0A645BLG6"/>
<proteinExistence type="predicted"/>
<gene>
    <name evidence="1" type="ORF">SDC9_109541</name>
</gene>
<organism evidence="1">
    <name type="scientific">bioreactor metagenome</name>
    <dbReference type="NCBI Taxonomy" id="1076179"/>
    <lineage>
        <taxon>unclassified sequences</taxon>
        <taxon>metagenomes</taxon>
        <taxon>ecological metagenomes</taxon>
    </lineage>
</organism>
<protein>
    <submittedName>
        <fullName evidence="1">Uncharacterized protein</fullName>
    </submittedName>
</protein>
<name>A0A645BLG6_9ZZZZ</name>
<accession>A0A645BLG6</accession>
<dbReference type="EMBL" id="VSSQ01018983">
    <property type="protein sequence ID" value="MPM62664.1"/>
    <property type="molecule type" value="Genomic_DNA"/>
</dbReference>